<dbReference type="Gene3D" id="3.30.450.20">
    <property type="entry name" value="PAS domain"/>
    <property type="match status" value="2"/>
</dbReference>
<evidence type="ECO:0000313" key="13">
    <source>
        <dbReference type="EMBL" id="PAB57250.1"/>
    </source>
</evidence>
<dbReference type="InterPro" id="IPR004089">
    <property type="entry name" value="MCPsignal_dom"/>
</dbReference>
<reference evidence="13 14" key="1">
    <citation type="submission" date="2017-06" db="EMBL/GenBank/DDBJ databases">
        <title>Draft genome sequence of anaerobic fermentative bacterium Anaeromicrobium sediminis DY2726D isolated from West Pacific Ocean sediments.</title>
        <authorList>
            <person name="Zeng X."/>
        </authorList>
    </citation>
    <scope>NUCLEOTIDE SEQUENCE [LARGE SCALE GENOMIC DNA]</scope>
    <source>
        <strain evidence="13 14">DY2726D</strain>
    </source>
</reference>
<dbReference type="CDD" id="cd12912">
    <property type="entry name" value="PDC2_MCP_like"/>
    <property type="match status" value="1"/>
</dbReference>
<evidence type="ECO:0000259" key="11">
    <source>
        <dbReference type="PROSITE" id="PS50111"/>
    </source>
</evidence>
<dbReference type="PANTHER" id="PTHR32089:SF114">
    <property type="entry name" value="METHYL-ACCEPTING CHEMOTAXIS PROTEIN MCPB"/>
    <property type="match status" value="1"/>
</dbReference>
<dbReference type="RefSeq" id="WP_095135499.1">
    <property type="nucleotide sequence ID" value="NZ_NIBG01000027.1"/>
</dbReference>
<evidence type="ECO:0000256" key="5">
    <source>
        <dbReference type="ARBA" id="ARBA00022989"/>
    </source>
</evidence>
<dbReference type="PROSITE" id="PS50885">
    <property type="entry name" value="HAMP"/>
    <property type="match status" value="1"/>
</dbReference>
<dbReference type="InterPro" id="IPR003660">
    <property type="entry name" value="HAMP_dom"/>
</dbReference>
<keyword evidence="2" id="KW-1003">Cell membrane</keyword>
<dbReference type="EMBL" id="NIBG01000027">
    <property type="protein sequence ID" value="PAB57250.1"/>
    <property type="molecule type" value="Genomic_DNA"/>
</dbReference>
<dbReference type="Pfam" id="PF00015">
    <property type="entry name" value="MCPsignal"/>
    <property type="match status" value="1"/>
</dbReference>
<gene>
    <name evidence="13" type="ORF">CCE28_19390</name>
</gene>
<evidence type="ECO:0000256" key="1">
    <source>
        <dbReference type="ARBA" id="ARBA00004651"/>
    </source>
</evidence>
<comment type="caution">
    <text evidence="13">The sequence shown here is derived from an EMBL/GenBank/DDBJ whole genome shotgun (WGS) entry which is preliminary data.</text>
</comment>
<dbReference type="SMART" id="SM00283">
    <property type="entry name" value="MA"/>
    <property type="match status" value="1"/>
</dbReference>
<evidence type="ECO:0000256" key="4">
    <source>
        <dbReference type="ARBA" id="ARBA00022692"/>
    </source>
</evidence>
<evidence type="ECO:0000256" key="6">
    <source>
        <dbReference type="ARBA" id="ARBA00023136"/>
    </source>
</evidence>
<name>A0A267MEL5_9FIRM</name>
<dbReference type="CDD" id="cd11386">
    <property type="entry name" value="MCP_signal"/>
    <property type="match status" value="1"/>
</dbReference>
<sequence length="665" mass="73761">MKKRKKIRNRLIAMLMLITLCPLMLLGVMSYGKSEKVLKENLVLSSKNSIEGINESISNFLLNTEEIINIGVDNKHFKELAEKKERIELNEEIVMEMLKNMQENDENIVSIYMGTKDGDMYLYPADDLTGYDPRTRGWYQDALKNKDFVIWTEPYIDATTDEIVITPAKAVEYNGELVGVIGIDLEINRLAKELSKKTIGKDGYVYITDKNGIMISHRNGEIVGTDEATKWASWNSIQNNDSDFIDYEEDGQKNFATFETVERTKWKIVGVLSEKELLDSTNGIKMFMVYIGIGTLLVCIFISLHIANGISKPLNTLKGVFSQISKGDLTVRVKTHKNDEFGEIEDDFNHMVESIQNLIGEMKESSHVVMDSSESLGNITEESVQAVTEVAKTIEEIALGANEQAMNTENGAVKVNELGTQIDSIANLANNMKSISSETEKLTTTGLNKVKILTNKSKDSYESSVKVNEIVGMVDEKAKNIGVIIDTISQISEQTNLLALNAAIESARAGEHGRGFSVVAEEVRKLAEESSNAANEIRSLIESIQKESKDAVNAMGKVSEIIEEQDAVVGETSEIFNNMYGSIEGLTKAIDEIQENSNNVVLNKNHIVESIGSMSASAEETSAATQQVSATVEEQLASMEQVSSHSQELKKLSHKLEETVEQFKI</sequence>
<evidence type="ECO:0000259" key="12">
    <source>
        <dbReference type="PROSITE" id="PS50885"/>
    </source>
</evidence>
<accession>A0A267MEL5</accession>
<dbReference type="PANTHER" id="PTHR32089">
    <property type="entry name" value="METHYL-ACCEPTING CHEMOTAXIS PROTEIN MCPB"/>
    <property type="match status" value="1"/>
</dbReference>
<proteinExistence type="inferred from homology"/>
<comment type="similarity">
    <text evidence="8">Belongs to the methyl-accepting chemotaxis (MCP) protein family.</text>
</comment>
<keyword evidence="7 9" id="KW-0807">Transducer</keyword>
<organism evidence="13 14">
    <name type="scientific">Anaeromicrobium sediminis</name>
    <dbReference type="NCBI Taxonomy" id="1478221"/>
    <lineage>
        <taxon>Bacteria</taxon>
        <taxon>Bacillati</taxon>
        <taxon>Bacillota</taxon>
        <taxon>Clostridia</taxon>
        <taxon>Peptostreptococcales</taxon>
        <taxon>Thermotaleaceae</taxon>
        <taxon>Anaeromicrobium</taxon>
    </lineage>
</organism>
<dbReference type="InterPro" id="IPR033479">
    <property type="entry name" value="dCache_1"/>
</dbReference>
<dbReference type="CDD" id="cd06225">
    <property type="entry name" value="HAMP"/>
    <property type="match status" value="1"/>
</dbReference>
<dbReference type="InterPro" id="IPR029151">
    <property type="entry name" value="Sensor-like_sf"/>
</dbReference>
<evidence type="ECO:0000256" key="10">
    <source>
        <dbReference type="SAM" id="Phobius"/>
    </source>
</evidence>
<dbReference type="CDD" id="cd12913">
    <property type="entry name" value="PDC1_MCP_like"/>
    <property type="match status" value="1"/>
</dbReference>
<keyword evidence="3" id="KW-0145">Chemotaxis</keyword>
<dbReference type="SUPFAM" id="SSF103190">
    <property type="entry name" value="Sensory domain-like"/>
    <property type="match status" value="1"/>
</dbReference>
<evidence type="ECO:0000256" key="8">
    <source>
        <dbReference type="ARBA" id="ARBA00029447"/>
    </source>
</evidence>
<dbReference type="SMART" id="SM00304">
    <property type="entry name" value="HAMP"/>
    <property type="match status" value="2"/>
</dbReference>
<feature type="domain" description="HAMP" evidence="12">
    <location>
        <begin position="308"/>
        <end position="360"/>
    </location>
</feature>
<evidence type="ECO:0000256" key="7">
    <source>
        <dbReference type="ARBA" id="ARBA00023224"/>
    </source>
</evidence>
<dbReference type="Gene3D" id="1.10.287.950">
    <property type="entry name" value="Methyl-accepting chemotaxis protein"/>
    <property type="match status" value="1"/>
</dbReference>
<dbReference type="PROSITE" id="PS50111">
    <property type="entry name" value="CHEMOTAXIS_TRANSDUC_2"/>
    <property type="match status" value="1"/>
</dbReference>
<dbReference type="GO" id="GO:0006935">
    <property type="term" value="P:chemotaxis"/>
    <property type="evidence" value="ECO:0007669"/>
    <property type="project" value="UniProtKB-KW"/>
</dbReference>
<dbReference type="Pfam" id="PF00672">
    <property type="entry name" value="HAMP"/>
    <property type="match status" value="1"/>
</dbReference>
<feature type="domain" description="Methyl-accepting transducer" evidence="11">
    <location>
        <begin position="379"/>
        <end position="643"/>
    </location>
</feature>
<keyword evidence="14" id="KW-1185">Reference proteome</keyword>
<evidence type="ECO:0000256" key="9">
    <source>
        <dbReference type="PROSITE-ProRule" id="PRU00284"/>
    </source>
</evidence>
<dbReference type="Gene3D" id="1.10.8.500">
    <property type="entry name" value="HAMP domain in histidine kinase"/>
    <property type="match status" value="1"/>
</dbReference>
<evidence type="ECO:0000256" key="3">
    <source>
        <dbReference type="ARBA" id="ARBA00022500"/>
    </source>
</evidence>
<dbReference type="GO" id="GO:0007165">
    <property type="term" value="P:signal transduction"/>
    <property type="evidence" value="ECO:0007669"/>
    <property type="project" value="UniProtKB-KW"/>
</dbReference>
<dbReference type="OrthoDB" id="13222at2"/>
<comment type="subcellular location">
    <subcellularLocation>
        <location evidence="1">Cell membrane</location>
        <topology evidence="1">Multi-pass membrane protein</topology>
    </subcellularLocation>
</comment>
<feature type="transmembrane region" description="Helical" evidence="10">
    <location>
        <begin position="287"/>
        <end position="307"/>
    </location>
</feature>
<dbReference type="GO" id="GO:0005886">
    <property type="term" value="C:plasma membrane"/>
    <property type="evidence" value="ECO:0007669"/>
    <property type="project" value="UniProtKB-SubCell"/>
</dbReference>
<dbReference type="AlphaFoldDB" id="A0A267MEL5"/>
<dbReference type="Proteomes" id="UP000216024">
    <property type="component" value="Unassembled WGS sequence"/>
</dbReference>
<keyword evidence="4 10" id="KW-0812">Transmembrane</keyword>
<dbReference type="Pfam" id="PF02743">
    <property type="entry name" value="dCache_1"/>
    <property type="match status" value="1"/>
</dbReference>
<evidence type="ECO:0008006" key="15">
    <source>
        <dbReference type="Google" id="ProtNLM"/>
    </source>
</evidence>
<evidence type="ECO:0000256" key="2">
    <source>
        <dbReference type="ARBA" id="ARBA00022475"/>
    </source>
</evidence>
<protein>
    <recommendedName>
        <fullName evidence="15">Chemotaxis protein</fullName>
    </recommendedName>
</protein>
<evidence type="ECO:0000313" key="14">
    <source>
        <dbReference type="Proteomes" id="UP000216024"/>
    </source>
</evidence>
<keyword evidence="6 10" id="KW-0472">Membrane</keyword>
<dbReference type="SUPFAM" id="SSF58104">
    <property type="entry name" value="Methyl-accepting chemotaxis protein (MCP) signaling domain"/>
    <property type="match status" value="1"/>
</dbReference>
<keyword evidence="5 10" id="KW-1133">Transmembrane helix</keyword>